<sequence>MSALNILESLLSAGKSAMNQAGSSVKTATSGDKSLLSDGDKTALSAGVLGMLVGHKANSNLATYGGLAALGTVAYRAYQRWQANQSDRQPEMQASAPAPAAAQAQPPTPINQLPPAQAEVQSKAILTAMIAAAKADGHIEENEQTILDQYFSKMSTPEEQAWLKAELAKPVDPVAIARLATDPHLASQMYAISVSIIDSTNFMEKAYLDELAKQLDLTPELKTELETQVAKA</sequence>
<evidence type="ECO:0000256" key="1">
    <source>
        <dbReference type="SAM" id="MobiDB-lite"/>
    </source>
</evidence>
<evidence type="ECO:0000313" key="3">
    <source>
        <dbReference type="Proteomes" id="UP000293398"/>
    </source>
</evidence>
<feature type="region of interest" description="Disordered" evidence="1">
    <location>
        <begin position="84"/>
        <end position="117"/>
    </location>
</feature>
<dbReference type="SUPFAM" id="SSF158682">
    <property type="entry name" value="TerB-like"/>
    <property type="match status" value="1"/>
</dbReference>
<dbReference type="InterPro" id="IPR029024">
    <property type="entry name" value="TerB-like"/>
</dbReference>
<evidence type="ECO:0000313" key="2">
    <source>
        <dbReference type="EMBL" id="RZT92906.1"/>
    </source>
</evidence>
<accession>A0A4Q7V8A8</accession>
<proteinExistence type="predicted"/>
<gene>
    <name evidence="2" type="ORF">EV681_3669</name>
</gene>
<dbReference type="CDD" id="cd07178">
    <property type="entry name" value="terB_like_YebE"/>
    <property type="match status" value="1"/>
</dbReference>
<comment type="caution">
    <text evidence="2">The sequence shown here is derived from an EMBL/GenBank/DDBJ whole genome shotgun (WGS) entry which is preliminary data.</text>
</comment>
<dbReference type="RefSeq" id="WP_130304766.1">
    <property type="nucleotide sequence ID" value="NZ_SHKO01000003.1"/>
</dbReference>
<dbReference type="AlphaFoldDB" id="A0A4Q7V8A8"/>
<organism evidence="2 3">
    <name type="scientific">Advenella incenata</name>
    <dbReference type="NCBI Taxonomy" id="267800"/>
    <lineage>
        <taxon>Bacteria</taxon>
        <taxon>Pseudomonadati</taxon>
        <taxon>Pseudomonadota</taxon>
        <taxon>Betaproteobacteria</taxon>
        <taxon>Burkholderiales</taxon>
        <taxon>Alcaligenaceae</taxon>
    </lineage>
</organism>
<dbReference type="OrthoDB" id="5459344at2"/>
<dbReference type="Gene3D" id="1.10.3680.10">
    <property type="entry name" value="TerB-like"/>
    <property type="match status" value="1"/>
</dbReference>
<feature type="compositionally biased region" description="Low complexity" evidence="1">
    <location>
        <begin position="91"/>
        <end position="105"/>
    </location>
</feature>
<dbReference type="Pfam" id="PF04391">
    <property type="entry name" value="DUF533"/>
    <property type="match status" value="1"/>
</dbReference>
<keyword evidence="3" id="KW-1185">Reference proteome</keyword>
<dbReference type="EMBL" id="SHKO01000003">
    <property type="protein sequence ID" value="RZT92906.1"/>
    <property type="molecule type" value="Genomic_DNA"/>
</dbReference>
<dbReference type="Proteomes" id="UP000293398">
    <property type="component" value="Unassembled WGS sequence"/>
</dbReference>
<protein>
    <submittedName>
        <fullName evidence="2">Uncharacterized membrane protein YebE (DUF533 family)</fullName>
    </submittedName>
</protein>
<name>A0A4Q7V8A8_9BURK</name>
<reference evidence="2 3" key="1">
    <citation type="submission" date="2019-02" db="EMBL/GenBank/DDBJ databases">
        <title>Genomic Encyclopedia of Type Strains, Phase IV (KMG-IV): sequencing the most valuable type-strain genomes for metagenomic binning, comparative biology and taxonomic classification.</title>
        <authorList>
            <person name="Goeker M."/>
        </authorList>
    </citation>
    <scope>NUCLEOTIDE SEQUENCE [LARGE SCALE GENOMIC DNA]</scope>
    <source>
        <strain evidence="2 3">DSM 23814</strain>
    </source>
</reference>
<dbReference type="InterPro" id="IPR007486">
    <property type="entry name" value="YebE"/>
</dbReference>